<dbReference type="InterPro" id="IPR026444">
    <property type="entry name" value="Secre_tail"/>
</dbReference>
<dbReference type="InterPro" id="IPR013783">
    <property type="entry name" value="Ig-like_fold"/>
</dbReference>
<sequence>HPNVEFAHFNTFCHADMIPNDPYYDPYQWHFPTIDMPQAWDISTGSNVVVGILDSGIAYENYNVPSHESGTVAAGVTQYLSAPELNGTSFMAGYDFINDDPHPNDNNSHGTHVAGTVAQVTNNNSGTAGMAFDCTLMPVKVLDYSGSGTALSLADGLYWAADNGAQVINMSLSWGPGYDPGPTVRNAIQYAYNAGVVLCGSSGNAGVSTVSYPAAYAEVIAVGATRYDDQLAGYSQYGSAQELTAPGGDVAIDQNGDGYGDGVLQMTFTGYDPGPPEALADPTDFGYWFYEGTSMACPHVVALVAMMISNGQTGVENIRTILHETAVDLGSAGWDSEYGYGRIDAYAALTYGDNPPVADFSGNPTSGVAPLTVDFTDLSSGGPTSWSWDFGDGIGTSTAQNPSYTYDTEGSYTVSLTATNAHGSDTETKVDYITVTSGGTVRAYALSDISVAGSVSGTYIATHNSDDSYEVITERQSGGKPSNRHSYLEHKWNFDVAAGSSVTFYLEAYRPDNVEGDDFTFAYSTDDAAYTPLLTVDSAIEGLYSAPMPSVSGTVYIRVMDTDQTQGNRALDSIHVDYMYIESVSDPVPPVAGFSGNPTSGSAPLTVDFTDLSSGSPTSWSWDFGDGIGTSMAQNPSYTYGTDGSYTVSLTATNAYGSDTETKVDYVTVSSGGCHVHVDDMLVARKSAGPNCSGQCTVWILDQDAQPVANATVFVTATGPVGGSYSGMTLADGSVFIETGKTKNCAVMLDFTRAGEWCFEVTNVTHASCDYDAGANVVTLACESGHVSGGRGNIVSLRAASPEGFYVAASRPNPFRHTTTIGFNLPKAGHVRFEVMNAAGHCVATLMDRNMSAGFHRINWEASGLPSGVYFSRFTYGDESASERMLIIQ</sequence>
<keyword evidence="3" id="KW-0964">Secreted</keyword>
<dbReference type="PROSITE" id="PS00136">
    <property type="entry name" value="SUBTILASE_ASP"/>
    <property type="match status" value="1"/>
</dbReference>
<dbReference type="NCBIfam" id="TIGR04183">
    <property type="entry name" value="Por_Secre_tail"/>
    <property type="match status" value="1"/>
</dbReference>
<dbReference type="EMBL" id="JBHPKH010000156">
    <property type="protein sequence ID" value="MFC1573421.1"/>
    <property type="molecule type" value="Genomic_DNA"/>
</dbReference>
<evidence type="ECO:0000256" key="3">
    <source>
        <dbReference type="ARBA" id="ARBA00022525"/>
    </source>
</evidence>
<dbReference type="Pfam" id="PF00082">
    <property type="entry name" value="Peptidase_S8"/>
    <property type="match status" value="1"/>
</dbReference>
<dbReference type="PANTHER" id="PTHR43806">
    <property type="entry name" value="PEPTIDASE S8"/>
    <property type="match status" value="1"/>
</dbReference>
<dbReference type="PRINTS" id="PR00723">
    <property type="entry name" value="SUBTILISIN"/>
</dbReference>
<feature type="active site" description="Charge relay system" evidence="7">
    <location>
        <position position="109"/>
    </location>
</feature>
<dbReference type="InterPro" id="IPR015500">
    <property type="entry name" value="Peptidase_S8_subtilisin-rel"/>
</dbReference>
<comment type="similarity">
    <text evidence="2 7 8">Belongs to the peptidase S8 family.</text>
</comment>
<protein>
    <submittedName>
        <fullName evidence="10">S8 family serine peptidase</fullName>
    </submittedName>
</protein>
<feature type="active site" description="Charge relay system" evidence="7">
    <location>
        <position position="54"/>
    </location>
</feature>
<dbReference type="Gene3D" id="2.60.40.4070">
    <property type="match status" value="1"/>
</dbReference>
<name>A0ABV6YMP4_UNCEI</name>
<feature type="domain" description="PKD" evidence="9">
    <location>
        <begin position="356"/>
        <end position="440"/>
    </location>
</feature>
<evidence type="ECO:0000256" key="7">
    <source>
        <dbReference type="PROSITE-ProRule" id="PRU01240"/>
    </source>
</evidence>
<comment type="caution">
    <text evidence="10">The sequence shown here is derived from an EMBL/GenBank/DDBJ whole genome shotgun (WGS) entry which is preliminary data.</text>
</comment>
<evidence type="ECO:0000259" key="9">
    <source>
        <dbReference type="PROSITE" id="PS50093"/>
    </source>
</evidence>
<dbReference type="InterPro" id="IPR000209">
    <property type="entry name" value="Peptidase_S8/S53_dom"/>
</dbReference>
<feature type="domain" description="PKD" evidence="9">
    <location>
        <begin position="590"/>
        <end position="674"/>
    </location>
</feature>
<dbReference type="Gene3D" id="2.60.40.10">
    <property type="entry name" value="Immunoglobulins"/>
    <property type="match status" value="2"/>
</dbReference>
<dbReference type="InterPro" id="IPR034084">
    <property type="entry name" value="Thermitase-like_dom"/>
</dbReference>
<dbReference type="CDD" id="cd07484">
    <property type="entry name" value="Peptidases_S8_Thermitase_like"/>
    <property type="match status" value="1"/>
</dbReference>
<feature type="active site" description="Charge relay system" evidence="7">
    <location>
        <position position="294"/>
    </location>
</feature>
<keyword evidence="4 7" id="KW-0645">Protease</keyword>
<dbReference type="InterPro" id="IPR023827">
    <property type="entry name" value="Peptidase_S8_Asp-AS"/>
</dbReference>
<keyword evidence="5 7" id="KW-0378">Hydrolase</keyword>
<dbReference type="CDD" id="cd00146">
    <property type="entry name" value="PKD"/>
    <property type="match status" value="2"/>
</dbReference>
<keyword evidence="11" id="KW-1185">Reference proteome</keyword>
<reference evidence="10 11" key="1">
    <citation type="submission" date="2024-09" db="EMBL/GenBank/DDBJ databases">
        <authorList>
            <person name="D'Angelo T."/>
        </authorList>
    </citation>
    <scope>NUCLEOTIDE SEQUENCE [LARGE SCALE GENOMIC DNA]</scope>
    <source>
        <strain evidence="10">SAG AM-320-E07</strain>
    </source>
</reference>
<gene>
    <name evidence="10" type="ORF">ACFL6M_07470</name>
</gene>
<dbReference type="InterPro" id="IPR036852">
    <property type="entry name" value="Peptidase_S8/S53_dom_sf"/>
</dbReference>
<dbReference type="InterPro" id="IPR050131">
    <property type="entry name" value="Peptidase_S8_subtilisin-like"/>
</dbReference>
<evidence type="ECO:0000256" key="1">
    <source>
        <dbReference type="ARBA" id="ARBA00004613"/>
    </source>
</evidence>
<dbReference type="InterPro" id="IPR035986">
    <property type="entry name" value="PKD_dom_sf"/>
</dbReference>
<keyword evidence="6 7" id="KW-0720">Serine protease</keyword>
<evidence type="ECO:0000313" key="11">
    <source>
        <dbReference type="Proteomes" id="UP001593833"/>
    </source>
</evidence>
<dbReference type="PROSITE" id="PS00138">
    <property type="entry name" value="SUBTILASE_SER"/>
    <property type="match status" value="1"/>
</dbReference>
<dbReference type="SUPFAM" id="SSF52743">
    <property type="entry name" value="Subtilisin-like"/>
    <property type="match status" value="1"/>
</dbReference>
<dbReference type="PROSITE" id="PS50093">
    <property type="entry name" value="PKD"/>
    <property type="match status" value="2"/>
</dbReference>
<proteinExistence type="inferred from homology"/>
<dbReference type="PANTHER" id="PTHR43806:SF11">
    <property type="entry name" value="CEREVISIN-RELATED"/>
    <property type="match status" value="1"/>
</dbReference>
<evidence type="ECO:0000256" key="4">
    <source>
        <dbReference type="ARBA" id="ARBA00022670"/>
    </source>
</evidence>
<evidence type="ECO:0000256" key="8">
    <source>
        <dbReference type="RuleBase" id="RU003355"/>
    </source>
</evidence>
<dbReference type="InterPro" id="IPR023828">
    <property type="entry name" value="Peptidase_S8_Ser-AS"/>
</dbReference>
<dbReference type="Gene3D" id="3.40.50.200">
    <property type="entry name" value="Peptidase S8/S53 domain"/>
    <property type="match status" value="1"/>
</dbReference>
<organism evidence="10 11">
    <name type="scientific">Eiseniibacteriota bacterium</name>
    <dbReference type="NCBI Taxonomy" id="2212470"/>
    <lineage>
        <taxon>Bacteria</taxon>
        <taxon>Candidatus Eiseniibacteriota</taxon>
    </lineage>
</organism>
<evidence type="ECO:0000256" key="2">
    <source>
        <dbReference type="ARBA" id="ARBA00011073"/>
    </source>
</evidence>
<evidence type="ECO:0000256" key="5">
    <source>
        <dbReference type="ARBA" id="ARBA00022801"/>
    </source>
</evidence>
<evidence type="ECO:0000256" key="6">
    <source>
        <dbReference type="ARBA" id="ARBA00022825"/>
    </source>
</evidence>
<dbReference type="SUPFAM" id="SSF49299">
    <property type="entry name" value="PKD domain"/>
    <property type="match status" value="2"/>
</dbReference>
<dbReference type="SMART" id="SM00089">
    <property type="entry name" value="PKD"/>
    <property type="match status" value="2"/>
</dbReference>
<dbReference type="Proteomes" id="UP001593833">
    <property type="component" value="Unassembled WGS sequence"/>
</dbReference>
<comment type="subcellular location">
    <subcellularLocation>
        <location evidence="1">Secreted</location>
    </subcellularLocation>
</comment>
<dbReference type="Pfam" id="PF18911">
    <property type="entry name" value="PKD_4"/>
    <property type="match status" value="2"/>
</dbReference>
<dbReference type="InterPro" id="IPR000601">
    <property type="entry name" value="PKD_dom"/>
</dbReference>
<evidence type="ECO:0000313" key="10">
    <source>
        <dbReference type="EMBL" id="MFC1573421.1"/>
    </source>
</evidence>
<feature type="non-terminal residue" evidence="10">
    <location>
        <position position="1"/>
    </location>
</feature>
<dbReference type="InterPro" id="IPR022409">
    <property type="entry name" value="PKD/Chitinase_dom"/>
</dbReference>
<accession>A0ABV6YMP4</accession>
<dbReference type="PROSITE" id="PS51892">
    <property type="entry name" value="SUBTILASE"/>
    <property type="match status" value="1"/>
</dbReference>